<dbReference type="SUPFAM" id="SSF57667">
    <property type="entry name" value="beta-beta-alpha zinc fingers"/>
    <property type="match status" value="3"/>
</dbReference>
<dbReference type="PANTHER" id="PTHR45993:SF6">
    <property type="entry name" value="C2H2-TYPE DOMAIN-CONTAINING PROTEIN"/>
    <property type="match status" value="1"/>
</dbReference>
<protein>
    <submittedName>
        <fullName evidence="15">B-cell lymphoma/leukemia 11A</fullName>
    </submittedName>
</protein>
<dbReference type="PANTHER" id="PTHR45993">
    <property type="entry name" value="B-CELL LYMPHOMA/LEUKEMIA 11"/>
    <property type="match status" value="1"/>
</dbReference>
<evidence type="ECO:0000256" key="1">
    <source>
        <dbReference type="ARBA" id="ARBA00004123"/>
    </source>
</evidence>
<evidence type="ECO:0000256" key="10">
    <source>
        <dbReference type="ARBA" id="ARBA00023163"/>
    </source>
</evidence>
<feature type="region of interest" description="Disordered" evidence="13">
    <location>
        <begin position="626"/>
        <end position="699"/>
    </location>
</feature>
<feature type="region of interest" description="Disordered" evidence="13">
    <location>
        <begin position="136"/>
        <end position="222"/>
    </location>
</feature>
<feature type="compositionally biased region" description="Low complexity" evidence="13">
    <location>
        <begin position="281"/>
        <end position="322"/>
    </location>
</feature>
<dbReference type="Gene3D" id="3.30.160.60">
    <property type="entry name" value="Classic Zinc Finger"/>
    <property type="match status" value="4"/>
</dbReference>
<dbReference type="FunFam" id="3.30.160.60:FF:000046">
    <property type="entry name" value="Putative B-cell lymphoma/leukemia 11A"/>
    <property type="match status" value="1"/>
</dbReference>
<keyword evidence="3" id="KW-0479">Metal-binding</keyword>
<keyword evidence="8" id="KW-0805">Transcription regulation</keyword>
<evidence type="ECO:0000256" key="7">
    <source>
        <dbReference type="ARBA" id="ARBA00022843"/>
    </source>
</evidence>
<evidence type="ECO:0000256" key="8">
    <source>
        <dbReference type="ARBA" id="ARBA00023015"/>
    </source>
</evidence>
<evidence type="ECO:0000256" key="13">
    <source>
        <dbReference type="SAM" id="MobiDB-lite"/>
    </source>
</evidence>
<dbReference type="STRING" id="178035.A0A154PHM9"/>
<feature type="domain" description="C2H2-type" evidence="14">
    <location>
        <begin position="831"/>
        <end position="858"/>
    </location>
</feature>
<keyword evidence="9" id="KW-0238">DNA-binding</keyword>
<dbReference type="GO" id="GO:0008270">
    <property type="term" value="F:zinc ion binding"/>
    <property type="evidence" value="ECO:0007669"/>
    <property type="project" value="UniProtKB-KW"/>
</dbReference>
<keyword evidence="6" id="KW-0862">Zinc</keyword>
<evidence type="ECO:0000256" key="4">
    <source>
        <dbReference type="ARBA" id="ARBA00022737"/>
    </source>
</evidence>
<keyword evidence="2" id="KW-1017">Isopeptide bond</keyword>
<feature type="domain" description="C2H2-type" evidence="14">
    <location>
        <begin position="859"/>
        <end position="881"/>
    </location>
</feature>
<feature type="region of interest" description="Disordered" evidence="13">
    <location>
        <begin position="734"/>
        <end position="777"/>
    </location>
</feature>
<dbReference type="InterPro" id="IPR036236">
    <property type="entry name" value="Znf_C2H2_sf"/>
</dbReference>
<accession>A0A154PHM9</accession>
<dbReference type="GO" id="GO:0000978">
    <property type="term" value="F:RNA polymerase II cis-regulatory region sequence-specific DNA binding"/>
    <property type="evidence" value="ECO:0007669"/>
    <property type="project" value="TreeGrafter"/>
</dbReference>
<keyword evidence="10" id="KW-0804">Transcription</keyword>
<feature type="region of interest" description="Disordered" evidence="13">
    <location>
        <begin position="250"/>
        <end position="322"/>
    </location>
</feature>
<organism evidence="15 16">
    <name type="scientific">Dufourea novaeangliae</name>
    <name type="common">Sweat bee</name>
    <dbReference type="NCBI Taxonomy" id="178035"/>
    <lineage>
        <taxon>Eukaryota</taxon>
        <taxon>Metazoa</taxon>
        <taxon>Ecdysozoa</taxon>
        <taxon>Arthropoda</taxon>
        <taxon>Hexapoda</taxon>
        <taxon>Insecta</taxon>
        <taxon>Pterygota</taxon>
        <taxon>Neoptera</taxon>
        <taxon>Endopterygota</taxon>
        <taxon>Hymenoptera</taxon>
        <taxon>Apocrita</taxon>
        <taxon>Aculeata</taxon>
        <taxon>Apoidea</taxon>
        <taxon>Anthophila</taxon>
        <taxon>Halictidae</taxon>
        <taxon>Rophitinae</taxon>
        <taxon>Dufourea</taxon>
    </lineage>
</organism>
<name>A0A154PHM9_DUFNO</name>
<dbReference type="OrthoDB" id="10046198at2759"/>
<feature type="compositionally biased region" description="Polar residues" evidence="13">
    <location>
        <begin position="212"/>
        <end position="222"/>
    </location>
</feature>
<dbReference type="SMART" id="SM00355">
    <property type="entry name" value="ZnF_C2H2"/>
    <property type="match status" value="6"/>
</dbReference>
<feature type="compositionally biased region" description="Polar residues" evidence="13">
    <location>
        <begin position="524"/>
        <end position="540"/>
    </location>
</feature>
<dbReference type="InterPro" id="IPR057448">
    <property type="entry name" value="BCL-11A_Znf_CCHC"/>
</dbReference>
<sequence>MDLWTQLCRRICLASCWTQVRGLPVTENLKRLDTGGMTMVILIAPMRWDFEWNAGSLGVIILLLLMSPAETSQGTTSPDTVQCGGCRASYPLGEIVRFIEHKVNHCRSTLQGCHSPPATAAPEDSDPEDALALKSVDQDSKLNSVPSISAPINKRGGGRLDSPPTPQGSGPDAGSPIELKASASSTPKRRTETSEEEKEDIPKKPKIESVDADTNTVNSEPRWLQCSQCSRRLSSAWELLQHVQSAHGARLYTSPSSSTNSSSTTPAPSPPTPTPTHTHHLSPPNHLNLSGKSTGSSSAANSSGGTNSSGSSGGRQQLQSSASLVGDPLHSFLRLPQHLERSFPPMFRPDFLALNPLAGYRGLQELQTATRNLQNLGDPLRGMDGLNLGDPLVRSSLDSLNNARNLANLAELSHGRGLAGQAHPPPLEANLDFYSARLRSLANPSLGAAPPSSGNTTTNANPPAPVPPVPVPSTVQQQQQQQQPQPQPPQPVQNHSQTVESPKPASNNTTIITHGNHQKENSPPCYNQSPIGHHNNNNSTDSEKTSPPVASTPIITDSASETIYTCEVCDKKFRFQSNLIVHRRSHRDKERQYQRDGTQDGQTTPTRCEVCEIEVASFAELRKHMRKEHQENLNAASPQGSVETVPDDGSSCDENMDLDEAEETEPKAEREDNEENTPEDLSTTQGQSGEESGGRVEQKPASLVGDLMEKFGLSNIAQYSEAYRQALQENHRGGFIKTESPSNLTNSLNNNKEKDSALSPTNFNSSTTPNIFSGQGFPRSSGPDFGGLWLPSPHYLENNEFRKASKATTSSLALQGLPSPLLKKERSGRNDTCEYCGKVFKNCSNLTVHRRSHTGEKPYKCELCSYACAQSSKLTRHMKTHGRHGKDTYKCRFCEMPFSVPSTLEKHMRKCVVVVQQGPKLGMPYPGSQDEDSSLSTKDT</sequence>
<feature type="region of interest" description="Disordered" evidence="13">
    <location>
        <begin position="444"/>
        <end position="554"/>
    </location>
</feature>
<feature type="compositionally biased region" description="Polar residues" evidence="13">
    <location>
        <begin position="632"/>
        <end position="642"/>
    </location>
</feature>
<evidence type="ECO:0000313" key="16">
    <source>
        <dbReference type="Proteomes" id="UP000076502"/>
    </source>
</evidence>
<feature type="compositionally biased region" description="Low complexity" evidence="13">
    <location>
        <begin position="472"/>
        <end position="484"/>
    </location>
</feature>
<feature type="domain" description="C2H2-type" evidence="14">
    <location>
        <begin position="564"/>
        <end position="591"/>
    </location>
</feature>
<dbReference type="InterPro" id="IPR051497">
    <property type="entry name" value="Dev/Hematopoietic_TF"/>
</dbReference>
<feature type="compositionally biased region" description="Low complexity" evidence="13">
    <location>
        <begin position="738"/>
        <end position="750"/>
    </location>
</feature>
<dbReference type="InterPro" id="IPR013087">
    <property type="entry name" value="Znf_C2H2_type"/>
</dbReference>
<feature type="compositionally biased region" description="Basic and acidic residues" evidence="13">
    <location>
        <begin position="200"/>
        <end position="209"/>
    </location>
</feature>
<feature type="region of interest" description="Disordered" evidence="13">
    <location>
        <begin position="584"/>
        <end position="604"/>
    </location>
</feature>
<dbReference type="Proteomes" id="UP000076502">
    <property type="component" value="Unassembled WGS sequence"/>
</dbReference>
<evidence type="ECO:0000313" key="15">
    <source>
        <dbReference type="EMBL" id="KZC11333.1"/>
    </source>
</evidence>
<dbReference type="FunFam" id="3.30.160.60:FF:001175">
    <property type="entry name" value="Zinc finger, C2H2 type"/>
    <property type="match status" value="1"/>
</dbReference>
<dbReference type="FunFam" id="3.30.160.60:FF:000065">
    <property type="entry name" value="B-cell CLL/lymphoma 6, member B"/>
    <property type="match status" value="1"/>
</dbReference>
<proteinExistence type="predicted"/>
<feature type="compositionally biased region" description="Polar residues" evidence="13">
    <location>
        <begin position="494"/>
        <end position="515"/>
    </location>
</feature>
<feature type="compositionally biased region" description="Polar residues" evidence="13">
    <location>
        <begin position="758"/>
        <end position="773"/>
    </location>
</feature>
<keyword evidence="4" id="KW-0677">Repeat</keyword>
<feature type="compositionally biased region" description="Pro residues" evidence="13">
    <location>
        <begin position="462"/>
        <end position="471"/>
    </location>
</feature>
<evidence type="ECO:0000256" key="6">
    <source>
        <dbReference type="ARBA" id="ARBA00022833"/>
    </source>
</evidence>
<keyword evidence="7" id="KW-0832">Ubl conjugation</keyword>
<evidence type="ECO:0000256" key="9">
    <source>
        <dbReference type="ARBA" id="ARBA00023125"/>
    </source>
</evidence>
<feature type="compositionally biased region" description="Basic and acidic residues" evidence="13">
    <location>
        <begin position="587"/>
        <end position="598"/>
    </location>
</feature>
<feature type="compositionally biased region" description="Polar residues" evidence="13">
    <location>
        <begin position="452"/>
        <end position="461"/>
    </location>
</feature>
<evidence type="ECO:0000256" key="3">
    <source>
        <dbReference type="ARBA" id="ARBA00022723"/>
    </source>
</evidence>
<evidence type="ECO:0000259" key="14">
    <source>
        <dbReference type="PROSITE" id="PS50157"/>
    </source>
</evidence>
<dbReference type="GO" id="GO:0006357">
    <property type="term" value="P:regulation of transcription by RNA polymerase II"/>
    <property type="evidence" value="ECO:0007669"/>
    <property type="project" value="TreeGrafter"/>
</dbReference>
<keyword evidence="16" id="KW-1185">Reference proteome</keyword>
<dbReference type="Pfam" id="PF00096">
    <property type="entry name" value="zf-C2H2"/>
    <property type="match status" value="4"/>
</dbReference>
<dbReference type="PROSITE" id="PS50157">
    <property type="entry name" value="ZINC_FINGER_C2H2_2"/>
    <property type="match status" value="4"/>
</dbReference>
<dbReference type="PROSITE" id="PS00028">
    <property type="entry name" value="ZINC_FINGER_C2H2_1"/>
    <property type="match status" value="5"/>
</dbReference>
<dbReference type="GO" id="GO:0003700">
    <property type="term" value="F:DNA-binding transcription factor activity"/>
    <property type="evidence" value="ECO:0007669"/>
    <property type="project" value="TreeGrafter"/>
</dbReference>
<evidence type="ECO:0000256" key="5">
    <source>
        <dbReference type="ARBA" id="ARBA00022771"/>
    </source>
</evidence>
<feature type="compositionally biased region" description="Polar residues" evidence="13">
    <location>
        <begin position="679"/>
        <end position="690"/>
    </location>
</feature>
<keyword evidence="5 12" id="KW-0863">Zinc-finger</keyword>
<dbReference type="GO" id="GO:0005634">
    <property type="term" value="C:nucleus"/>
    <property type="evidence" value="ECO:0007669"/>
    <property type="project" value="UniProtKB-SubCell"/>
</dbReference>
<comment type="subcellular location">
    <subcellularLocation>
        <location evidence="1">Nucleus</location>
    </subcellularLocation>
</comment>
<evidence type="ECO:0000256" key="11">
    <source>
        <dbReference type="ARBA" id="ARBA00023242"/>
    </source>
</evidence>
<keyword evidence="11" id="KW-0539">Nucleus</keyword>
<dbReference type="Pfam" id="PF25491">
    <property type="entry name" value="CCHC_BCL-11A"/>
    <property type="match status" value="1"/>
</dbReference>
<reference evidence="15 16" key="1">
    <citation type="submission" date="2015-07" db="EMBL/GenBank/DDBJ databases">
        <title>The genome of Dufourea novaeangliae.</title>
        <authorList>
            <person name="Pan H."/>
            <person name="Kapheim K."/>
        </authorList>
    </citation>
    <scope>NUCLEOTIDE SEQUENCE [LARGE SCALE GENOMIC DNA]</scope>
    <source>
        <strain evidence="15">0120121106</strain>
        <tissue evidence="15">Whole body</tissue>
    </source>
</reference>
<evidence type="ECO:0000256" key="12">
    <source>
        <dbReference type="PROSITE-ProRule" id="PRU00042"/>
    </source>
</evidence>
<feature type="compositionally biased region" description="Acidic residues" evidence="13">
    <location>
        <begin position="650"/>
        <end position="663"/>
    </location>
</feature>
<feature type="compositionally biased region" description="Low complexity" evidence="13">
    <location>
        <begin position="253"/>
        <end position="266"/>
    </location>
</feature>
<dbReference type="EMBL" id="KQ434908">
    <property type="protein sequence ID" value="KZC11333.1"/>
    <property type="molecule type" value="Genomic_DNA"/>
</dbReference>
<feature type="domain" description="C2H2-type" evidence="14">
    <location>
        <begin position="889"/>
        <end position="921"/>
    </location>
</feature>
<gene>
    <name evidence="15" type="ORF">WN55_02568</name>
</gene>
<evidence type="ECO:0000256" key="2">
    <source>
        <dbReference type="ARBA" id="ARBA00022499"/>
    </source>
</evidence>
<dbReference type="AlphaFoldDB" id="A0A154PHM9"/>